<dbReference type="Pfam" id="PF13676">
    <property type="entry name" value="TIR_2"/>
    <property type="match status" value="1"/>
</dbReference>
<protein>
    <submittedName>
        <fullName evidence="3">Toll/interleukin-1 receptor domain-containing protein</fullName>
    </submittedName>
</protein>
<keyword evidence="3" id="KW-0675">Receptor</keyword>
<dbReference type="EMBL" id="JABBFW010000032">
    <property type="protein sequence ID" value="NML18462.1"/>
    <property type="molecule type" value="Genomic_DNA"/>
</dbReference>
<dbReference type="PROSITE" id="PS50104">
    <property type="entry name" value="TIR"/>
    <property type="match status" value="1"/>
</dbReference>
<dbReference type="GO" id="GO:0007165">
    <property type="term" value="P:signal transduction"/>
    <property type="evidence" value="ECO:0007669"/>
    <property type="project" value="InterPro"/>
</dbReference>
<reference evidence="3 4" key="1">
    <citation type="submission" date="2020-04" db="EMBL/GenBank/DDBJ databases">
        <title>Azohydromonas sp. isolated from soil.</title>
        <authorList>
            <person name="Dahal R.H."/>
        </authorList>
    </citation>
    <scope>NUCLEOTIDE SEQUENCE [LARGE SCALE GENOMIC DNA]</scope>
    <source>
        <strain evidence="3 4">G-1-1-14</strain>
    </source>
</reference>
<dbReference type="RefSeq" id="WP_169163357.1">
    <property type="nucleotide sequence ID" value="NZ_JABBFW010000032.1"/>
</dbReference>
<organism evidence="3 4">
    <name type="scientific">Azohydromonas caseinilytica</name>
    <dbReference type="NCBI Taxonomy" id="2728836"/>
    <lineage>
        <taxon>Bacteria</taxon>
        <taxon>Pseudomonadati</taxon>
        <taxon>Pseudomonadota</taxon>
        <taxon>Betaproteobacteria</taxon>
        <taxon>Burkholderiales</taxon>
        <taxon>Sphaerotilaceae</taxon>
        <taxon>Azohydromonas</taxon>
    </lineage>
</organism>
<proteinExistence type="predicted"/>
<evidence type="ECO:0000259" key="2">
    <source>
        <dbReference type="PROSITE" id="PS50104"/>
    </source>
</evidence>
<gene>
    <name evidence="3" type="ORF">HHL10_26175</name>
</gene>
<feature type="region of interest" description="Disordered" evidence="1">
    <location>
        <begin position="18"/>
        <end position="38"/>
    </location>
</feature>
<comment type="caution">
    <text evidence="3">The sequence shown here is derived from an EMBL/GenBank/DDBJ whole genome shotgun (WGS) entry which is preliminary data.</text>
</comment>
<keyword evidence="4" id="KW-1185">Reference proteome</keyword>
<evidence type="ECO:0000313" key="3">
    <source>
        <dbReference type="EMBL" id="NML18462.1"/>
    </source>
</evidence>
<accession>A0A848FGS2</accession>
<dbReference type="AlphaFoldDB" id="A0A848FGS2"/>
<evidence type="ECO:0000256" key="1">
    <source>
        <dbReference type="SAM" id="MobiDB-lite"/>
    </source>
</evidence>
<dbReference type="InterPro" id="IPR000157">
    <property type="entry name" value="TIR_dom"/>
</dbReference>
<sequence>MRIGEVARRGCALETRKGRPVNTEPAGHQVSGGGWEDVPAPPDAAVPALDEDGYFEALFPHIEEGRVIPVIGADLVSVTYRGRTVPLMQAVAERLLQHYGRQPAPGTPQAGATGVVLRPGHALNDAVCAVLDDRRRDPYATVQRALNEIVQHCAEPLPAPLLDLATVDAFRLFVTTTPDELLVRAIDQVRHGGAPKTREILHVPNLPTDEFRDLAEADLASSQLTAVLYLFGKARSAQLYAIHDEDTLEYVHNLQSHGSNVPERFIGKLRTHDLLLIGCCFPDWLTRFFLRLSNQSRLGDDRRPKREFLVGDFCDPADGLIVFLERFSRQTSVFRGSPQRFVAELARRWRARHPPAAGGLAATAVATHAAPQTQDTFFISYTRADFTAAQTLQKELRALGIDAVWFDHTALRPGHDWAGEIAAAIRRCYIFLPLISAQTEARDRGYFREEWTQAAEQARQIEGRPFIVPLVIDADYAGNADAYQLVPPAFLRKHFGHAPQGRPSEALRERLVELIRDYRLRRQA</sequence>
<dbReference type="InterPro" id="IPR035897">
    <property type="entry name" value="Toll_tir_struct_dom_sf"/>
</dbReference>
<evidence type="ECO:0000313" key="4">
    <source>
        <dbReference type="Proteomes" id="UP000574067"/>
    </source>
</evidence>
<name>A0A848FGS2_9BURK</name>
<dbReference type="Proteomes" id="UP000574067">
    <property type="component" value="Unassembled WGS sequence"/>
</dbReference>
<feature type="domain" description="TIR" evidence="2">
    <location>
        <begin position="373"/>
        <end position="511"/>
    </location>
</feature>
<dbReference type="SUPFAM" id="SSF52200">
    <property type="entry name" value="Toll/Interleukin receptor TIR domain"/>
    <property type="match status" value="1"/>
</dbReference>
<dbReference type="Gene3D" id="3.40.50.10140">
    <property type="entry name" value="Toll/interleukin-1 receptor homology (TIR) domain"/>
    <property type="match status" value="1"/>
</dbReference>